<gene>
    <name evidence="2" type="ORF">C2S53_019705</name>
</gene>
<proteinExistence type="predicted"/>
<keyword evidence="3" id="KW-1185">Reference proteome</keyword>
<evidence type="ECO:0000256" key="1">
    <source>
        <dbReference type="SAM" id="MobiDB-lite"/>
    </source>
</evidence>
<feature type="region of interest" description="Disordered" evidence="1">
    <location>
        <begin position="123"/>
        <end position="155"/>
    </location>
</feature>
<feature type="compositionally biased region" description="Acidic residues" evidence="1">
    <location>
        <begin position="124"/>
        <end position="136"/>
    </location>
</feature>
<comment type="caution">
    <text evidence="2">The sequence shown here is derived from an EMBL/GenBank/DDBJ whole genome shotgun (WGS) entry which is preliminary data.</text>
</comment>
<organism evidence="2 3">
    <name type="scientific">Perilla frutescens var. hirtella</name>
    <name type="common">Perilla citriodora</name>
    <name type="synonym">Perilla setoyensis</name>
    <dbReference type="NCBI Taxonomy" id="608512"/>
    <lineage>
        <taxon>Eukaryota</taxon>
        <taxon>Viridiplantae</taxon>
        <taxon>Streptophyta</taxon>
        <taxon>Embryophyta</taxon>
        <taxon>Tracheophyta</taxon>
        <taxon>Spermatophyta</taxon>
        <taxon>Magnoliopsida</taxon>
        <taxon>eudicotyledons</taxon>
        <taxon>Gunneridae</taxon>
        <taxon>Pentapetalae</taxon>
        <taxon>asterids</taxon>
        <taxon>lamiids</taxon>
        <taxon>Lamiales</taxon>
        <taxon>Lamiaceae</taxon>
        <taxon>Nepetoideae</taxon>
        <taxon>Elsholtzieae</taxon>
        <taxon>Perilla</taxon>
    </lineage>
</organism>
<feature type="compositionally biased region" description="Basic and acidic residues" evidence="1">
    <location>
        <begin position="137"/>
        <end position="148"/>
    </location>
</feature>
<dbReference type="AlphaFoldDB" id="A0AAD4IRS4"/>
<evidence type="ECO:0000313" key="2">
    <source>
        <dbReference type="EMBL" id="KAH6820348.1"/>
    </source>
</evidence>
<feature type="region of interest" description="Disordered" evidence="1">
    <location>
        <begin position="58"/>
        <end position="90"/>
    </location>
</feature>
<reference evidence="2 3" key="1">
    <citation type="journal article" date="2021" name="Nat. Commun.">
        <title>Incipient diploidization of the medicinal plant Perilla within 10,000 years.</title>
        <authorList>
            <person name="Zhang Y."/>
            <person name="Shen Q."/>
            <person name="Leng L."/>
            <person name="Zhang D."/>
            <person name="Chen S."/>
            <person name="Shi Y."/>
            <person name="Ning Z."/>
            <person name="Chen S."/>
        </authorList>
    </citation>
    <scope>NUCLEOTIDE SEQUENCE [LARGE SCALE GENOMIC DNA]</scope>
    <source>
        <strain evidence="3">cv. PC099</strain>
    </source>
</reference>
<feature type="compositionally biased region" description="Acidic residues" evidence="1">
    <location>
        <begin position="63"/>
        <end position="84"/>
    </location>
</feature>
<accession>A0AAD4IRS4</accession>
<evidence type="ECO:0000313" key="3">
    <source>
        <dbReference type="Proteomes" id="UP001190926"/>
    </source>
</evidence>
<dbReference type="Proteomes" id="UP001190926">
    <property type="component" value="Unassembled WGS sequence"/>
</dbReference>
<name>A0AAD4IRS4_PERFH</name>
<protein>
    <submittedName>
        <fullName evidence="2">Uncharacterized protein</fullName>
    </submittedName>
</protein>
<dbReference type="EMBL" id="SDAM02004199">
    <property type="protein sequence ID" value="KAH6820348.1"/>
    <property type="molecule type" value="Genomic_DNA"/>
</dbReference>
<sequence>MLRFLGKTTASAARSGGSSLAQVCGGGDDGLSTWELVNAAQSDDEDLYSYDSDEAVSTADAVSGDDLEPVLTEDDDDVDVEEDAPAPRDFVSPSDIIAIQAMSVSPPMTLPVVMARDLVAPEGEIWEAEDNEDGDKEDGAEGRAKAQSEEASLLR</sequence>